<dbReference type="GO" id="GO:0003700">
    <property type="term" value="F:DNA-binding transcription factor activity"/>
    <property type="evidence" value="ECO:0007669"/>
    <property type="project" value="TreeGrafter"/>
</dbReference>
<evidence type="ECO:0000313" key="4">
    <source>
        <dbReference type="Proteomes" id="UP000230886"/>
    </source>
</evidence>
<dbReference type="PANTHER" id="PTHR30055:SF200">
    <property type="entry name" value="HTH-TYPE TRANSCRIPTIONAL REPRESSOR BDCR"/>
    <property type="match status" value="1"/>
</dbReference>
<organism evidence="3 4">
    <name type="scientific">Rhodococcus qingshengii</name>
    <dbReference type="NCBI Taxonomy" id="334542"/>
    <lineage>
        <taxon>Bacteria</taxon>
        <taxon>Bacillati</taxon>
        <taxon>Actinomycetota</taxon>
        <taxon>Actinomycetes</taxon>
        <taxon>Mycobacteriales</taxon>
        <taxon>Nocardiaceae</taxon>
        <taxon>Rhodococcus</taxon>
        <taxon>Rhodococcus erythropolis group</taxon>
    </lineage>
</organism>
<dbReference type="AlphaFoldDB" id="A0A1C4DCW3"/>
<dbReference type="SUPFAM" id="SSF48498">
    <property type="entry name" value="Tetracyclin repressor-like, C-terminal domain"/>
    <property type="match status" value="1"/>
</dbReference>
<proteinExistence type="predicted"/>
<dbReference type="Pfam" id="PF00440">
    <property type="entry name" value="TetR_N"/>
    <property type="match status" value="1"/>
</dbReference>
<accession>A0A1C4DCW3</accession>
<dbReference type="EMBL" id="NOVD01000003">
    <property type="protein sequence ID" value="PCK28279.1"/>
    <property type="molecule type" value="Genomic_DNA"/>
</dbReference>
<dbReference type="GO" id="GO:0000976">
    <property type="term" value="F:transcription cis-regulatory region binding"/>
    <property type="evidence" value="ECO:0007669"/>
    <property type="project" value="TreeGrafter"/>
</dbReference>
<name>A0A1C4DCW3_RHOSG</name>
<evidence type="ECO:0000256" key="1">
    <source>
        <dbReference type="ARBA" id="ARBA00023125"/>
    </source>
</evidence>
<dbReference type="PROSITE" id="PS50977">
    <property type="entry name" value="HTH_TETR_2"/>
    <property type="match status" value="1"/>
</dbReference>
<reference evidence="3 4" key="1">
    <citation type="submission" date="2017-07" db="EMBL/GenBank/DDBJ databases">
        <title>Draft sequence of Rhodococcus enclensis 23b-28.</title>
        <authorList>
            <person name="Besaury L."/>
            <person name="Sancelme M."/>
            <person name="Amato P."/>
            <person name="Lallement A."/>
            <person name="Delort A.-M."/>
        </authorList>
    </citation>
    <scope>NUCLEOTIDE SEQUENCE [LARGE SCALE GENOMIC DNA]</scope>
    <source>
        <strain evidence="3 4">23b-28</strain>
    </source>
</reference>
<gene>
    <name evidence="3" type="ORF">CHR55_07595</name>
</gene>
<dbReference type="InterPro" id="IPR050109">
    <property type="entry name" value="HTH-type_TetR-like_transc_reg"/>
</dbReference>
<dbReference type="InterPro" id="IPR036271">
    <property type="entry name" value="Tet_transcr_reg_TetR-rel_C_sf"/>
</dbReference>
<dbReference type="PANTHER" id="PTHR30055">
    <property type="entry name" value="HTH-TYPE TRANSCRIPTIONAL REGULATOR RUTR"/>
    <property type="match status" value="1"/>
</dbReference>
<evidence type="ECO:0000256" key="2">
    <source>
        <dbReference type="SAM" id="MobiDB-lite"/>
    </source>
</evidence>
<dbReference type="InterPro" id="IPR041490">
    <property type="entry name" value="KstR2_TetR_C"/>
</dbReference>
<dbReference type="PRINTS" id="PR00455">
    <property type="entry name" value="HTHTETR"/>
</dbReference>
<sequence length="239" mass="26463">MIGQPTEMRIMDLGRVQRAAVTLFATKGFAATGIRELGAEAGINSATLYHYVGSKESLLASIIRSCLDELTQSGERAMRRSADPVVQLAGLVSSHVGITAVNQLTARVAEYEMRGLTGDNRIELQTLRDEYEQLFGQILERGQRVGAFDIEDLALSRLAILEMCTGVAHWYRPGGRLELEDVQRFFVSTTCKLLSVPSDELHGVEFIHDVRKLDSEPETQSSEIWGTTAQSEFARQSEL</sequence>
<dbReference type="Pfam" id="PF17932">
    <property type="entry name" value="TetR_C_24"/>
    <property type="match status" value="1"/>
</dbReference>
<dbReference type="Gene3D" id="1.10.357.10">
    <property type="entry name" value="Tetracycline Repressor, domain 2"/>
    <property type="match status" value="1"/>
</dbReference>
<comment type="caution">
    <text evidence="3">The sequence shown here is derived from an EMBL/GenBank/DDBJ whole genome shotgun (WGS) entry which is preliminary data.</text>
</comment>
<accession>A0A1X0LZD0</accession>
<dbReference type="SUPFAM" id="SSF46689">
    <property type="entry name" value="Homeodomain-like"/>
    <property type="match status" value="1"/>
</dbReference>
<dbReference type="InterPro" id="IPR009057">
    <property type="entry name" value="Homeodomain-like_sf"/>
</dbReference>
<evidence type="ECO:0000313" key="3">
    <source>
        <dbReference type="EMBL" id="PCK28279.1"/>
    </source>
</evidence>
<dbReference type="Proteomes" id="UP000230886">
    <property type="component" value="Unassembled WGS sequence"/>
</dbReference>
<dbReference type="InterPro" id="IPR001647">
    <property type="entry name" value="HTH_TetR"/>
</dbReference>
<dbReference type="RefSeq" id="WP_030537426.1">
    <property type="nucleotide sequence ID" value="NZ_JBIWCD010000001.1"/>
</dbReference>
<protein>
    <submittedName>
        <fullName evidence="3">TetR/AcrR family transcriptional regulator</fullName>
    </submittedName>
</protein>
<feature type="region of interest" description="Disordered" evidence="2">
    <location>
        <begin position="218"/>
        <end position="239"/>
    </location>
</feature>
<keyword evidence="1" id="KW-0238">DNA-binding</keyword>